<name>A0A380WI53_AMIAI</name>
<dbReference type="Gene3D" id="6.10.10.10">
    <property type="entry name" value="Flagellar export chaperone, C-terminal domain"/>
    <property type="match status" value="1"/>
</dbReference>
<dbReference type="InterPro" id="IPR001029">
    <property type="entry name" value="Flagellin_N"/>
</dbReference>
<dbReference type="InterPro" id="IPR001492">
    <property type="entry name" value="Flagellin"/>
</dbReference>
<dbReference type="RefSeq" id="WP_115730968.1">
    <property type="nucleotide sequence ID" value="NZ_BAAAVY010000008.1"/>
</dbReference>
<feature type="domain" description="Flagellin C-terminal" evidence="5">
    <location>
        <begin position="279"/>
        <end position="363"/>
    </location>
</feature>
<accession>A0A380WI53</accession>
<keyword evidence="2 3" id="KW-0975">Bacterial flagellum</keyword>
<sequence>MSSINTNASAMTALQTLAATNKSLNVTQGRIATGLRVAEASDNAAYWSIATTMRSDNKALSTVQDSLGLGASKVDTAYTGMNKAIDTLNDIKVKLVAANGASAADKAKIQTEIKALQGQLKAYAVGATFSGANYLSVASDKNAAGAAAAADTGVQQDAKIVSAFNRDASGTASISTIDVNVEGIKLYDSGAGTPANVKNAGILDRQTAIWSSKAAQTAYDSAYAASVAGGGTDTASATAAATAAAAADGTATSITGVSVANLDITAAGVTDAFIGSMLSKVEGALKSMTTAATNLGAAKSRIELQKAFTSSLMDSIDRGVGQLVDADMNKESTRLQALQVQQQLGIQALSIANGNSQSIMSLFRG</sequence>
<dbReference type="GO" id="GO:0005576">
    <property type="term" value="C:extracellular region"/>
    <property type="evidence" value="ECO:0007669"/>
    <property type="project" value="UniProtKB-SubCell"/>
</dbReference>
<evidence type="ECO:0000313" key="6">
    <source>
        <dbReference type="EMBL" id="SUU88669.1"/>
    </source>
</evidence>
<feature type="domain" description="Flagellin N-terminal" evidence="4">
    <location>
        <begin position="4"/>
        <end position="136"/>
    </location>
</feature>
<evidence type="ECO:0000259" key="5">
    <source>
        <dbReference type="Pfam" id="PF00700"/>
    </source>
</evidence>
<dbReference type="AlphaFoldDB" id="A0A380WI53"/>
<dbReference type="GO" id="GO:0005198">
    <property type="term" value="F:structural molecule activity"/>
    <property type="evidence" value="ECO:0007669"/>
    <property type="project" value="UniProtKB-UniRule"/>
</dbReference>
<evidence type="ECO:0000259" key="4">
    <source>
        <dbReference type="Pfam" id="PF00669"/>
    </source>
</evidence>
<dbReference type="Pfam" id="PF00669">
    <property type="entry name" value="Flagellin_N"/>
    <property type="match status" value="1"/>
</dbReference>
<reference evidence="6 7" key="1">
    <citation type="submission" date="2018-06" db="EMBL/GenBank/DDBJ databases">
        <authorList>
            <consortium name="Pathogen Informatics"/>
            <person name="Doyle S."/>
        </authorList>
    </citation>
    <scope>NUCLEOTIDE SEQUENCE [LARGE SCALE GENOMIC DNA]</scope>
    <source>
        <strain evidence="6 7">NCTC10684</strain>
    </source>
</reference>
<evidence type="ECO:0000256" key="2">
    <source>
        <dbReference type="ARBA" id="ARBA00023143"/>
    </source>
</evidence>
<evidence type="ECO:0000256" key="3">
    <source>
        <dbReference type="RuleBase" id="RU362073"/>
    </source>
</evidence>
<evidence type="ECO:0000313" key="7">
    <source>
        <dbReference type="Proteomes" id="UP000254701"/>
    </source>
</evidence>
<evidence type="ECO:0000256" key="1">
    <source>
        <dbReference type="ARBA" id="ARBA00005709"/>
    </source>
</evidence>
<dbReference type="InterPro" id="IPR046358">
    <property type="entry name" value="Flagellin_C"/>
</dbReference>
<comment type="function">
    <text evidence="3">Flagellin is the subunit protein which polymerizes to form the filaments of bacterial flagella.</text>
</comment>
<dbReference type="SUPFAM" id="SSF64518">
    <property type="entry name" value="Phase 1 flagellin"/>
    <property type="match status" value="1"/>
</dbReference>
<dbReference type="PANTHER" id="PTHR42792">
    <property type="entry name" value="FLAGELLIN"/>
    <property type="match status" value="1"/>
</dbReference>
<organism evidence="6 7">
    <name type="scientific">Aminobacter aminovorans</name>
    <name type="common">Chelatobacter heintzii</name>
    <dbReference type="NCBI Taxonomy" id="83263"/>
    <lineage>
        <taxon>Bacteria</taxon>
        <taxon>Pseudomonadati</taxon>
        <taxon>Pseudomonadota</taxon>
        <taxon>Alphaproteobacteria</taxon>
        <taxon>Hyphomicrobiales</taxon>
        <taxon>Phyllobacteriaceae</taxon>
        <taxon>Aminobacter</taxon>
    </lineage>
</organism>
<keyword evidence="6" id="KW-0966">Cell projection</keyword>
<dbReference type="InterPro" id="IPR042187">
    <property type="entry name" value="Flagellin_C_sub2"/>
</dbReference>
<comment type="similarity">
    <text evidence="1 3">Belongs to the bacterial flagellin family.</text>
</comment>
<keyword evidence="6" id="KW-0282">Flagellum</keyword>
<dbReference type="Proteomes" id="UP000254701">
    <property type="component" value="Unassembled WGS sequence"/>
</dbReference>
<dbReference type="GO" id="GO:0009288">
    <property type="term" value="C:bacterial-type flagellum"/>
    <property type="evidence" value="ECO:0007669"/>
    <property type="project" value="UniProtKB-SubCell"/>
</dbReference>
<dbReference type="OrthoDB" id="8328560at2"/>
<protein>
    <recommendedName>
        <fullName evidence="3">Flagellin</fullName>
    </recommendedName>
</protein>
<keyword evidence="6" id="KW-0969">Cilium</keyword>
<proteinExistence type="inferred from homology"/>
<comment type="subcellular location">
    <subcellularLocation>
        <location evidence="3">Secreted</location>
    </subcellularLocation>
    <subcellularLocation>
        <location evidence="3">Bacterial flagellum</location>
    </subcellularLocation>
</comment>
<keyword evidence="3" id="KW-0964">Secreted</keyword>
<dbReference type="PANTHER" id="PTHR42792:SF2">
    <property type="entry name" value="FLAGELLIN"/>
    <property type="match status" value="1"/>
</dbReference>
<dbReference type="EMBL" id="UFSM01000001">
    <property type="protein sequence ID" value="SUU88669.1"/>
    <property type="molecule type" value="Genomic_DNA"/>
</dbReference>
<dbReference type="Gene3D" id="1.20.1330.10">
    <property type="entry name" value="f41 fragment of flagellin, N-terminal domain"/>
    <property type="match status" value="1"/>
</dbReference>
<gene>
    <name evidence="6" type="primary">fliC_4</name>
    <name evidence="6" type="ORF">NCTC10684_01897</name>
</gene>
<dbReference type="Pfam" id="PF00700">
    <property type="entry name" value="Flagellin_C"/>
    <property type="match status" value="1"/>
</dbReference>